<protein>
    <submittedName>
        <fullName evidence="2">Heavy-metal-associated domain-containing protein</fullName>
    </submittedName>
</protein>
<gene>
    <name evidence="2" type="ORF">K8V82_01260</name>
</gene>
<dbReference type="GO" id="GO:0046872">
    <property type="term" value="F:metal ion binding"/>
    <property type="evidence" value="ECO:0007669"/>
    <property type="project" value="InterPro"/>
</dbReference>
<dbReference type="Gene3D" id="3.30.70.100">
    <property type="match status" value="1"/>
</dbReference>
<dbReference type="CDD" id="cd00371">
    <property type="entry name" value="HMA"/>
    <property type="match status" value="1"/>
</dbReference>
<evidence type="ECO:0000313" key="3">
    <source>
        <dbReference type="Proteomes" id="UP000769156"/>
    </source>
</evidence>
<accession>A0A921HZ11</accession>
<organism evidence="2 3">
    <name type="scientific">Lachnoclostridium phocaeense</name>
    <dbReference type="NCBI Taxonomy" id="1871021"/>
    <lineage>
        <taxon>Bacteria</taxon>
        <taxon>Bacillati</taxon>
        <taxon>Bacillota</taxon>
        <taxon>Clostridia</taxon>
        <taxon>Lachnospirales</taxon>
        <taxon>Lachnospiraceae</taxon>
    </lineage>
</organism>
<proteinExistence type="predicted"/>
<dbReference type="InterPro" id="IPR006121">
    <property type="entry name" value="HMA_dom"/>
</dbReference>
<name>A0A921HZ11_9FIRM</name>
<evidence type="ECO:0000313" key="2">
    <source>
        <dbReference type="EMBL" id="HJF93408.1"/>
    </source>
</evidence>
<dbReference type="AlphaFoldDB" id="A0A921HZ11"/>
<dbReference type="SUPFAM" id="SSF55008">
    <property type="entry name" value="HMA, heavy metal-associated domain"/>
    <property type="match status" value="1"/>
</dbReference>
<dbReference type="Pfam" id="PF12669">
    <property type="entry name" value="FeoB_associated"/>
    <property type="match status" value="1"/>
</dbReference>
<dbReference type="Pfam" id="PF00403">
    <property type="entry name" value="HMA"/>
    <property type="match status" value="1"/>
</dbReference>
<evidence type="ECO:0000259" key="1">
    <source>
        <dbReference type="PROSITE" id="PS50846"/>
    </source>
</evidence>
<comment type="caution">
    <text evidence="2">The sequence shown here is derived from an EMBL/GenBank/DDBJ whole genome shotgun (WGS) entry which is preliminary data.</text>
</comment>
<reference evidence="2" key="1">
    <citation type="journal article" date="2021" name="PeerJ">
        <title>Extensive microbial diversity within the chicken gut microbiome revealed by metagenomics and culture.</title>
        <authorList>
            <person name="Gilroy R."/>
            <person name="Ravi A."/>
            <person name="Getino M."/>
            <person name="Pursley I."/>
            <person name="Horton D.L."/>
            <person name="Alikhan N.F."/>
            <person name="Baker D."/>
            <person name="Gharbi K."/>
            <person name="Hall N."/>
            <person name="Watson M."/>
            <person name="Adriaenssens E.M."/>
            <person name="Foster-Nyarko E."/>
            <person name="Jarju S."/>
            <person name="Secka A."/>
            <person name="Antonio M."/>
            <person name="Oren A."/>
            <person name="Chaudhuri R.R."/>
            <person name="La Ragione R."/>
            <person name="Hildebrand F."/>
            <person name="Pallen M.J."/>
        </authorList>
    </citation>
    <scope>NUCLEOTIDE SEQUENCE</scope>
    <source>
        <strain evidence="2">ChiSjej5B23-16112</strain>
    </source>
</reference>
<sequence>MADIIALIVIAAIVAAAVAYMVKAKKSGAKCIGCPAGGSCPSGGKMPKKNLDGRVIGRKTMRISGMHCQHCAVAVTQALNQIDGVRADVDPVKGRANIAFDRQIDEDILKSAVEKAGYHVTGIS</sequence>
<dbReference type="Proteomes" id="UP000769156">
    <property type="component" value="Unassembled WGS sequence"/>
</dbReference>
<feature type="domain" description="HMA" evidence="1">
    <location>
        <begin position="57"/>
        <end position="121"/>
    </location>
</feature>
<dbReference type="EMBL" id="DYVY01000025">
    <property type="protein sequence ID" value="HJF93408.1"/>
    <property type="molecule type" value="Genomic_DNA"/>
</dbReference>
<reference evidence="2" key="2">
    <citation type="submission" date="2021-09" db="EMBL/GenBank/DDBJ databases">
        <authorList>
            <person name="Gilroy R."/>
        </authorList>
    </citation>
    <scope>NUCLEOTIDE SEQUENCE</scope>
    <source>
        <strain evidence="2">ChiSjej5B23-16112</strain>
    </source>
</reference>
<dbReference type="PROSITE" id="PS50846">
    <property type="entry name" value="HMA_2"/>
    <property type="match status" value="1"/>
</dbReference>
<dbReference type="InterPro" id="IPR036163">
    <property type="entry name" value="HMA_dom_sf"/>
</dbReference>